<proteinExistence type="predicted"/>
<evidence type="ECO:0000313" key="2">
    <source>
        <dbReference type="Proteomes" id="UP001175227"/>
    </source>
</evidence>
<evidence type="ECO:0000313" key="1">
    <source>
        <dbReference type="EMBL" id="KAK0462736.1"/>
    </source>
</evidence>
<comment type="caution">
    <text evidence="1">The sequence shown here is derived from an EMBL/GenBank/DDBJ whole genome shotgun (WGS) entry which is preliminary data.</text>
</comment>
<reference evidence="1" key="1">
    <citation type="submission" date="2023-06" db="EMBL/GenBank/DDBJ databases">
        <authorList>
            <consortium name="Lawrence Berkeley National Laboratory"/>
            <person name="Ahrendt S."/>
            <person name="Sahu N."/>
            <person name="Indic B."/>
            <person name="Wong-Bajracharya J."/>
            <person name="Merenyi Z."/>
            <person name="Ke H.-M."/>
            <person name="Monk M."/>
            <person name="Kocsube S."/>
            <person name="Drula E."/>
            <person name="Lipzen A."/>
            <person name="Balint B."/>
            <person name="Henrissat B."/>
            <person name="Andreopoulos B."/>
            <person name="Martin F.M."/>
            <person name="Harder C.B."/>
            <person name="Rigling D."/>
            <person name="Ford K.L."/>
            <person name="Foster G.D."/>
            <person name="Pangilinan J."/>
            <person name="Papanicolaou A."/>
            <person name="Barry K."/>
            <person name="LaButti K."/>
            <person name="Viragh M."/>
            <person name="Koriabine M."/>
            <person name="Yan M."/>
            <person name="Riley R."/>
            <person name="Champramary S."/>
            <person name="Plett K.L."/>
            <person name="Tsai I.J."/>
            <person name="Slot J."/>
            <person name="Sipos G."/>
            <person name="Plett J."/>
            <person name="Nagy L.G."/>
            <person name="Grigoriev I.V."/>
        </authorList>
    </citation>
    <scope>NUCLEOTIDE SEQUENCE</scope>
    <source>
        <strain evidence="1">ICMP 16352</strain>
    </source>
</reference>
<dbReference type="EMBL" id="JAUEPR010000125">
    <property type="protein sequence ID" value="KAK0462736.1"/>
    <property type="molecule type" value="Genomic_DNA"/>
</dbReference>
<name>A0AA39NBS3_9AGAR</name>
<keyword evidence="2" id="KW-1185">Reference proteome</keyword>
<protein>
    <submittedName>
        <fullName evidence="1">Uncharacterized protein</fullName>
    </submittedName>
</protein>
<dbReference type="Proteomes" id="UP001175227">
    <property type="component" value="Unassembled WGS sequence"/>
</dbReference>
<organism evidence="1 2">
    <name type="scientific">Armillaria novae-zelandiae</name>
    <dbReference type="NCBI Taxonomy" id="153914"/>
    <lineage>
        <taxon>Eukaryota</taxon>
        <taxon>Fungi</taxon>
        <taxon>Dikarya</taxon>
        <taxon>Basidiomycota</taxon>
        <taxon>Agaricomycotina</taxon>
        <taxon>Agaricomycetes</taxon>
        <taxon>Agaricomycetidae</taxon>
        <taxon>Agaricales</taxon>
        <taxon>Marasmiineae</taxon>
        <taxon>Physalacriaceae</taxon>
        <taxon>Armillaria</taxon>
    </lineage>
</organism>
<sequence>MLRMIAHCPAGQTLRASQPDRQDNLQHLRWFRSRTQAKLFWRRFWVLHAWPIPESSRHLHLTLHLNQRKNVQSSFRRHTTCSPQEWAACRISDKVTMVLSCHRAVFNSSYTAPPPLSTSMSTVRLQMYSSTPRECRHFLWSVHQQSIAMPSPTPSLTSRLESATRRHHLLVHQLLELPFAWTVLRG</sequence>
<accession>A0AA39NBS3</accession>
<dbReference type="AlphaFoldDB" id="A0AA39NBS3"/>
<gene>
    <name evidence="1" type="ORF">IW261DRAFT_176149</name>
</gene>